<dbReference type="InterPro" id="IPR011074">
    <property type="entry name" value="CRAL/TRIO_N_dom"/>
</dbReference>
<proteinExistence type="predicted"/>
<reference evidence="2" key="1">
    <citation type="submission" date="2021-12" db="EMBL/GenBank/DDBJ databases">
        <authorList>
            <person name="Martin H S."/>
        </authorList>
    </citation>
    <scope>NUCLEOTIDE SEQUENCE</scope>
</reference>
<dbReference type="Gene3D" id="1.10.8.20">
    <property type="entry name" value="N-terminal domain of phosphatidylinositol transfer protein sec14p"/>
    <property type="match status" value="1"/>
</dbReference>
<dbReference type="Gene3D" id="3.40.525.10">
    <property type="entry name" value="CRAL-TRIO lipid binding domain"/>
    <property type="match status" value="1"/>
</dbReference>
<dbReference type="Pfam" id="PF00650">
    <property type="entry name" value="CRAL_TRIO"/>
    <property type="match status" value="1"/>
</dbReference>
<organism evidence="2 3">
    <name type="scientific">Brenthis ino</name>
    <name type="common">lesser marbled fritillary</name>
    <dbReference type="NCBI Taxonomy" id="405034"/>
    <lineage>
        <taxon>Eukaryota</taxon>
        <taxon>Metazoa</taxon>
        <taxon>Ecdysozoa</taxon>
        <taxon>Arthropoda</taxon>
        <taxon>Hexapoda</taxon>
        <taxon>Insecta</taxon>
        <taxon>Pterygota</taxon>
        <taxon>Neoptera</taxon>
        <taxon>Endopterygota</taxon>
        <taxon>Lepidoptera</taxon>
        <taxon>Glossata</taxon>
        <taxon>Ditrysia</taxon>
        <taxon>Papilionoidea</taxon>
        <taxon>Nymphalidae</taxon>
        <taxon>Heliconiinae</taxon>
        <taxon>Argynnini</taxon>
        <taxon>Brenthis</taxon>
    </lineage>
</organism>
<evidence type="ECO:0000259" key="1">
    <source>
        <dbReference type="PROSITE" id="PS50191"/>
    </source>
</evidence>
<dbReference type="GO" id="GO:0016020">
    <property type="term" value="C:membrane"/>
    <property type="evidence" value="ECO:0007669"/>
    <property type="project" value="TreeGrafter"/>
</dbReference>
<evidence type="ECO:0000313" key="3">
    <source>
        <dbReference type="Proteomes" id="UP000838878"/>
    </source>
</evidence>
<dbReference type="InterPro" id="IPR036273">
    <property type="entry name" value="CRAL/TRIO_N_dom_sf"/>
</dbReference>
<keyword evidence="3" id="KW-1185">Reference proteome</keyword>
<dbReference type="GO" id="GO:1902936">
    <property type="term" value="F:phosphatidylinositol bisphosphate binding"/>
    <property type="evidence" value="ECO:0007669"/>
    <property type="project" value="TreeGrafter"/>
</dbReference>
<protein>
    <recommendedName>
        <fullName evidence="1">CRAL-TRIO domain-containing protein</fullName>
    </recommendedName>
</protein>
<dbReference type="SUPFAM" id="SSF52087">
    <property type="entry name" value="CRAL/TRIO domain"/>
    <property type="match status" value="1"/>
</dbReference>
<evidence type="ECO:0000313" key="2">
    <source>
        <dbReference type="EMBL" id="CAH0716068.1"/>
    </source>
</evidence>
<dbReference type="SUPFAM" id="SSF46938">
    <property type="entry name" value="CRAL/TRIO N-terminal domain"/>
    <property type="match status" value="1"/>
</dbReference>
<dbReference type="SMART" id="SM01100">
    <property type="entry name" value="CRAL_TRIO_N"/>
    <property type="match status" value="1"/>
</dbReference>
<sequence length="335" mass="38324">MTTASVLLTVGTTWTANNDGCDKEERVGRTMRNVAAVAARELRETPATREQAIRIMREWIQKNNDIKNVRQDEAFLLRFLRHKKYSIPMAQQTLLKYLSLRKFYPSIFTKLDCEDPKIKDILNNGYIAVSPVRDSKGRRVIVYNMGKFDATKYNCWDMCRAHVIVYETLMEDPIDQIFGFSHVGDGSGSSTAHVTTWNPIDFARLMKWGEQSVPMRHKEFQLVNVPAALKYIIDFAASKVSPKMSERLHIHTNIKTLLNHVDMSCLPTAYGGHIPLQDMIKFTRELLLEKRETVLALDKMELLSTKGIISSRKPTNIIKGDNVSVEGSFRKLEID</sequence>
<dbReference type="PROSITE" id="PS50191">
    <property type="entry name" value="CRAL_TRIO"/>
    <property type="match status" value="1"/>
</dbReference>
<dbReference type="PANTHER" id="PTHR10174">
    <property type="entry name" value="ALPHA-TOCOPHEROL TRANSFER PROTEIN-RELATED"/>
    <property type="match status" value="1"/>
</dbReference>
<dbReference type="CDD" id="cd00170">
    <property type="entry name" value="SEC14"/>
    <property type="match status" value="1"/>
</dbReference>
<name>A0A8J9V4Z6_9NEOP</name>
<accession>A0A8J9V4Z6</accession>
<dbReference type="OrthoDB" id="75724at2759"/>
<feature type="non-terminal residue" evidence="2">
    <location>
        <position position="335"/>
    </location>
</feature>
<dbReference type="InterPro" id="IPR001251">
    <property type="entry name" value="CRAL-TRIO_dom"/>
</dbReference>
<dbReference type="Gene3D" id="1.20.5.1200">
    <property type="entry name" value="Alpha-tocopherol transfer"/>
    <property type="match status" value="1"/>
</dbReference>
<gene>
    <name evidence="2" type="ORF">BINO364_LOCUS2906</name>
</gene>
<feature type="domain" description="CRAL-TRIO" evidence="1">
    <location>
        <begin position="114"/>
        <end position="278"/>
    </location>
</feature>
<dbReference type="AlphaFoldDB" id="A0A8J9V4Z6"/>
<dbReference type="Proteomes" id="UP000838878">
    <property type="component" value="Chromosome 11"/>
</dbReference>
<dbReference type="PRINTS" id="PR00180">
    <property type="entry name" value="CRETINALDHBP"/>
</dbReference>
<dbReference type="InterPro" id="IPR036865">
    <property type="entry name" value="CRAL-TRIO_dom_sf"/>
</dbReference>
<dbReference type="PANTHER" id="PTHR10174:SF120">
    <property type="entry name" value="CELLULAR RETINALDEHYDE BINDING PROTEIN"/>
    <property type="match status" value="1"/>
</dbReference>
<dbReference type="EMBL" id="OV170231">
    <property type="protein sequence ID" value="CAH0716068.1"/>
    <property type="molecule type" value="Genomic_DNA"/>
</dbReference>